<protein>
    <recommendedName>
        <fullName evidence="1">DUF6699 domain-containing protein</fullName>
    </recommendedName>
</protein>
<reference evidence="2" key="1">
    <citation type="submission" date="2020-11" db="EMBL/GenBank/DDBJ databases">
        <authorList>
            <consortium name="DOE Joint Genome Institute"/>
            <person name="Ahrendt S."/>
            <person name="Riley R."/>
            <person name="Andreopoulos W."/>
            <person name="Labutti K."/>
            <person name="Pangilinan J."/>
            <person name="Ruiz-Duenas F.J."/>
            <person name="Barrasa J.M."/>
            <person name="Sanchez-Garcia M."/>
            <person name="Camarero S."/>
            <person name="Miyauchi S."/>
            <person name="Serrano A."/>
            <person name="Linde D."/>
            <person name="Babiker R."/>
            <person name="Drula E."/>
            <person name="Ayuso-Fernandez I."/>
            <person name="Pacheco R."/>
            <person name="Padilla G."/>
            <person name="Ferreira P."/>
            <person name="Barriuso J."/>
            <person name="Kellner H."/>
            <person name="Castanera R."/>
            <person name="Alfaro M."/>
            <person name="Ramirez L."/>
            <person name="Pisabarro A.G."/>
            <person name="Kuo A."/>
            <person name="Tritt A."/>
            <person name="Lipzen A."/>
            <person name="He G."/>
            <person name="Yan M."/>
            <person name="Ng V."/>
            <person name="Cullen D."/>
            <person name="Martin F."/>
            <person name="Rosso M.-N."/>
            <person name="Henrissat B."/>
            <person name="Hibbett D."/>
            <person name="Martinez A.T."/>
            <person name="Grigoriev I.V."/>
        </authorList>
    </citation>
    <scope>NUCLEOTIDE SEQUENCE</scope>
    <source>
        <strain evidence="2">CIRM-BRFM 674</strain>
    </source>
</reference>
<feature type="domain" description="DUF6699" evidence="1">
    <location>
        <begin position="1"/>
        <end position="79"/>
    </location>
</feature>
<dbReference type="Proteomes" id="UP000807469">
    <property type="component" value="Unassembled WGS sequence"/>
</dbReference>
<evidence type="ECO:0000313" key="3">
    <source>
        <dbReference type="Proteomes" id="UP000807469"/>
    </source>
</evidence>
<dbReference type="InterPro" id="IPR046522">
    <property type="entry name" value="DUF6699"/>
</dbReference>
<keyword evidence="3" id="KW-1185">Reference proteome</keyword>
<proteinExistence type="predicted"/>
<dbReference type="Pfam" id="PF20415">
    <property type="entry name" value="DUF6699"/>
    <property type="match status" value="1"/>
</dbReference>
<dbReference type="AlphaFoldDB" id="A0A9P5YPF4"/>
<gene>
    <name evidence="2" type="ORF">BDN70DRAFT_887164</name>
</gene>
<sequence length="154" mass="17247">MTCPPSAARLATSFNAYDTTTSHWSHENALEPATMPSLTIRIASIERPIVVFPSEMDRSVHIADVLDAVYVALRFEALEDQRRSRSGRFSATIANVGWIGAGTSIGDPSAEGSEIAYAIRRFYNGDVWWNGMHESVEERDVWILELRVARGVWY</sequence>
<name>A0A9P5YPF4_9AGAR</name>
<comment type="caution">
    <text evidence="2">The sequence shown here is derived from an EMBL/GenBank/DDBJ whole genome shotgun (WGS) entry which is preliminary data.</text>
</comment>
<dbReference type="EMBL" id="MU155551">
    <property type="protein sequence ID" value="KAF9472305.1"/>
    <property type="molecule type" value="Genomic_DNA"/>
</dbReference>
<dbReference type="OrthoDB" id="3172906at2759"/>
<organism evidence="2 3">
    <name type="scientific">Pholiota conissans</name>
    <dbReference type="NCBI Taxonomy" id="109636"/>
    <lineage>
        <taxon>Eukaryota</taxon>
        <taxon>Fungi</taxon>
        <taxon>Dikarya</taxon>
        <taxon>Basidiomycota</taxon>
        <taxon>Agaricomycotina</taxon>
        <taxon>Agaricomycetes</taxon>
        <taxon>Agaricomycetidae</taxon>
        <taxon>Agaricales</taxon>
        <taxon>Agaricineae</taxon>
        <taxon>Strophariaceae</taxon>
        <taxon>Pholiota</taxon>
    </lineage>
</organism>
<evidence type="ECO:0000313" key="2">
    <source>
        <dbReference type="EMBL" id="KAF9472305.1"/>
    </source>
</evidence>
<accession>A0A9P5YPF4</accession>
<evidence type="ECO:0000259" key="1">
    <source>
        <dbReference type="Pfam" id="PF20415"/>
    </source>
</evidence>